<evidence type="ECO:0000313" key="2">
    <source>
        <dbReference type="EMBL" id="CAK7900239.1"/>
    </source>
</evidence>
<reference evidence="2" key="1">
    <citation type="submission" date="2024-01" db="EMBL/GenBank/DDBJ databases">
        <authorList>
            <person name="Webb A."/>
        </authorList>
    </citation>
    <scope>NUCLEOTIDE SEQUENCE</scope>
    <source>
        <strain evidence="2">Pm1</strain>
    </source>
</reference>
<sequence length="99" mass="11186">MVGMFATYPQRVVLEPKFQITQNRKHEAVQGEFEFPEGSPIWRGREVMSKVRPTGNNGQGMEHVVQSAIAETDEQNALEGPPMKGATQKIRHGRPPHHR</sequence>
<name>A0AAV1T5P6_9STRA</name>
<accession>A0AAV1T5P6</accession>
<evidence type="ECO:0000256" key="1">
    <source>
        <dbReference type="SAM" id="MobiDB-lite"/>
    </source>
</evidence>
<feature type="compositionally biased region" description="Basic residues" evidence="1">
    <location>
        <begin position="89"/>
        <end position="99"/>
    </location>
</feature>
<evidence type="ECO:0000313" key="3">
    <source>
        <dbReference type="Proteomes" id="UP001162060"/>
    </source>
</evidence>
<gene>
    <name evidence="2" type="ORF">PM001_LOCUS2037</name>
</gene>
<dbReference type="EMBL" id="CAKLBY020000016">
    <property type="protein sequence ID" value="CAK7900239.1"/>
    <property type="molecule type" value="Genomic_DNA"/>
</dbReference>
<dbReference type="AlphaFoldDB" id="A0AAV1T5P6"/>
<comment type="caution">
    <text evidence="2">The sequence shown here is derived from an EMBL/GenBank/DDBJ whole genome shotgun (WGS) entry which is preliminary data.</text>
</comment>
<proteinExistence type="predicted"/>
<organism evidence="2 3">
    <name type="scientific">Peronospora matthiolae</name>
    <dbReference type="NCBI Taxonomy" id="2874970"/>
    <lineage>
        <taxon>Eukaryota</taxon>
        <taxon>Sar</taxon>
        <taxon>Stramenopiles</taxon>
        <taxon>Oomycota</taxon>
        <taxon>Peronosporomycetes</taxon>
        <taxon>Peronosporales</taxon>
        <taxon>Peronosporaceae</taxon>
        <taxon>Peronospora</taxon>
    </lineage>
</organism>
<protein>
    <submittedName>
        <fullName evidence="2">Uncharacterized protein</fullName>
    </submittedName>
</protein>
<dbReference type="Proteomes" id="UP001162060">
    <property type="component" value="Unassembled WGS sequence"/>
</dbReference>
<feature type="region of interest" description="Disordered" evidence="1">
    <location>
        <begin position="70"/>
        <end position="99"/>
    </location>
</feature>